<dbReference type="PROSITE" id="PS51257">
    <property type="entry name" value="PROKAR_LIPOPROTEIN"/>
    <property type="match status" value="1"/>
</dbReference>
<dbReference type="RefSeq" id="WP_147234864.1">
    <property type="nucleotide sequence ID" value="NZ_VOQS01000002.1"/>
</dbReference>
<dbReference type="Proteomes" id="UP000321776">
    <property type="component" value="Unassembled WGS sequence"/>
</dbReference>
<protein>
    <recommendedName>
        <fullName evidence="6">Lipoprotein</fullName>
    </recommendedName>
</protein>
<evidence type="ECO:0008006" key="6">
    <source>
        <dbReference type="Google" id="ProtNLM"/>
    </source>
</evidence>
<evidence type="ECO:0000256" key="2">
    <source>
        <dbReference type="SAM" id="SignalP"/>
    </source>
</evidence>
<evidence type="ECO:0000313" key="3">
    <source>
        <dbReference type="EMBL" id="TXC85489.1"/>
    </source>
</evidence>
<evidence type="ECO:0000313" key="4">
    <source>
        <dbReference type="EMBL" id="TXC85554.1"/>
    </source>
</evidence>
<gene>
    <name evidence="3" type="ORF">FRZ40_16795</name>
    <name evidence="4" type="ORF">FRZ40_17205</name>
</gene>
<name>A0A5C6VL80_9BURK</name>
<evidence type="ECO:0000313" key="5">
    <source>
        <dbReference type="Proteomes" id="UP000321776"/>
    </source>
</evidence>
<reference evidence="4" key="2">
    <citation type="submission" date="2019-08" db="EMBL/GenBank/DDBJ databases">
        <authorList>
            <person name="Im W.-T."/>
        </authorList>
    </citation>
    <scope>NUCLEOTIDE SEQUENCE</scope>
    <source>
        <strain evidence="4">NF 2-5-3</strain>
    </source>
</reference>
<feature type="chain" id="PRO_5036367221" description="Lipoprotein" evidence="2">
    <location>
        <begin position="21"/>
        <end position="63"/>
    </location>
</feature>
<accession>A0A5C6VL80</accession>
<dbReference type="EMBL" id="VOQS01000002">
    <property type="protein sequence ID" value="TXC85554.1"/>
    <property type="molecule type" value="Genomic_DNA"/>
</dbReference>
<organism evidence="4 5">
    <name type="scientific">Paraburkholderia azotifigens</name>
    <dbReference type="NCBI Taxonomy" id="2057004"/>
    <lineage>
        <taxon>Bacteria</taxon>
        <taxon>Pseudomonadati</taxon>
        <taxon>Pseudomonadota</taxon>
        <taxon>Betaproteobacteria</taxon>
        <taxon>Burkholderiales</taxon>
        <taxon>Burkholderiaceae</taxon>
        <taxon>Paraburkholderia</taxon>
    </lineage>
</organism>
<reference evidence="4 5" key="1">
    <citation type="journal article" date="2018" name="Int. J. Syst. Evol. Microbiol.">
        <title>Paraburkholderia azotifigens sp. nov., a nitrogen-fixing bacterium isolated from paddy soil.</title>
        <authorList>
            <person name="Choi G.M."/>
            <person name="Im W.T."/>
        </authorList>
    </citation>
    <scope>NUCLEOTIDE SEQUENCE [LARGE SCALE GENOMIC DNA]</scope>
    <source>
        <strain evidence="4 5">NF 2-5-3</strain>
    </source>
</reference>
<dbReference type="InterPro" id="IPR049533">
    <property type="entry name" value="TraN"/>
</dbReference>
<comment type="caution">
    <text evidence="4">The sequence shown here is derived from an EMBL/GenBank/DDBJ whole genome shotgun (WGS) entry which is preliminary data.</text>
</comment>
<feature type="region of interest" description="Disordered" evidence="1">
    <location>
        <begin position="43"/>
        <end position="63"/>
    </location>
</feature>
<keyword evidence="2" id="KW-0732">Signal</keyword>
<feature type="signal peptide" evidence="2">
    <location>
        <begin position="1"/>
        <end position="20"/>
    </location>
</feature>
<dbReference type="Pfam" id="PF20898">
    <property type="entry name" value="P_T4SS_TraN"/>
    <property type="match status" value="1"/>
</dbReference>
<sequence length="63" mass="6712">MNTRHIAAGLMVLTSFAGCAHVTPPPEPDMTRLVPVNKTIPEELQGRITPQSLMSKNAGGTAR</sequence>
<dbReference type="AlphaFoldDB" id="A0A5C6VL80"/>
<dbReference type="EMBL" id="VOQS01000002">
    <property type="protein sequence ID" value="TXC85489.1"/>
    <property type="molecule type" value="Genomic_DNA"/>
</dbReference>
<evidence type="ECO:0000256" key="1">
    <source>
        <dbReference type="SAM" id="MobiDB-lite"/>
    </source>
</evidence>
<proteinExistence type="predicted"/>